<proteinExistence type="inferred from homology"/>
<evidence type="ECO:0000256" key="5">
    <source>
        <dbReference type="ARBA" id="ARBA00023139"/>
    </source>
</evidence>
<reference evidence="8 9" key="1">
    <citation type="submission" date="2019-04" db="EMBL/GenBank/DDBJ databases">
        <title>Chitiniphilus eburnea sp. nov., a novel chitinolytic bacterium isolated from aquaculture sludge.</title>
        <authorList>
            <person name="Sheng M."/>
        </authorList>
    </citation>
    <scope>NUCLEOTIDE SEQUENCE [LARGE SCALE GENOMIC DNA]</scope>
    <source>
        <strain evidence="8 9">HX-2-15</strain>
    </source>
</reference>
<feature type="signal peptide" evidence="7">
    <location>
        <begin position="1"/>
        <end position="19"/>
    </location>
</feature>
<name>A0A4V5MNP9_9NEIS</name>
<keyword evidence="4" id="KW-0472">Membrane</keyword>
<dbReference type="PROSITE" id="PS51257">
    <property type="entry name" value="PROKAR_LIPOPROTEIN"/>
    <property type="match status" value="1"/>
</dbReference>
<keyword evidence="3 7" id="KW-0732">Signal</keyword>
<dbReference type="InterPro" id="IPR012556">
    <property type="entry name" value="Entericidin"/>
</dbReference>
<keyword evidence="9" id="KW-1185">Reference proteome</keyword>
<protein>
    <submittedName>
        <fullName evidence="8">Entericidin A/B family lipoprotein</fullName>
    </submittedName>
</protein>
<evidence type="ECO:0000256" key="7">
    <source>
        <dbReference type="SAM" id="SignalP"/>
    </source>
</evidence>
<accession>A0A4V5MNP9</accession>
<dbReference type="AlphaFoldDB" id="A0A4V5MNP9"/>
<keyword evidence="2" id="KW-1003">Cell membrane</keyword>
<evidence type="ECO:0000313" key="9">
    <source>
        <dbReference type="Proteomes" id="UP000310016"/>
    </source>
</evidence>
<dbReference type="GO" id="GO:0016020">
    <property type="term" value="C:membrane"/>
    <property type="evidence" value="ECO:0007669"/>
    <property type="project" value="InterPro"/>
</dbReference>
<dbReference type="OrthoDB" id="9181810at2"/>
<dbReference type="GO" id="GO:0009636">
    <property type="term" value="P:response to toxic substance"/>
    <property type="evidence" value="ECO:0007669"/>
    <property type="project" value="InterPro"/>
</dbReference>
<evidence type="ECO:0000256" key="3">
    <source>
        <dbReference type="ARBA" id="ARBA00022729"/>
    </source>
</evidence>
<keyword evidence="6 8" id="KW-0449">Lipoprotein</keyword>
<evidence type="ECO:0000256" key="6">
    <source>
        <dbReference type="ARBA" id="ARBA00023288"/>
    </source>
</evidence>
<comment type="caution">
    <text evidence="8">The sequence shown here is derived from an EMBL/GenBank/DDBJ whole genome shotgun (WGS) entry which is preliminary data.</text>
</comment>
<dbReference type="Pfam" id="PF08085">
    <property type="entry name" value="Entericidin"/>
    <property type="match status" value="1"/>
</dbReference>
<evidence type="ECO:0000256" key="4">
    <source>
        <dbReference type="ARBA" id="ARBA00023136"/>
    </source>
</evidence>
<organism evidence="8 9">
    <name type="scientific">Chitiniphilus eburneus</name>
    <dbReference type="NCBI Taxonomy" id="2571148"/>
    <lineage>
        <taxon>Bacteria</taxon>
        <taxon>Pseudomonadati</taxon>
        <taxon>Pseudomonadota</taxon>
        <taxon>Betaproteobacteria</taxon>
        <taxon>Neisseriales</taxon>
        <taxon>Chitinibacteraceae</taxon>
        <taxon>Chitiniphilus</taxon>
    </lineage>
</organism>
<comment type="similarity">
    <text evidence="1">Belongs to the EcnA/EcnB lipoprotein family.</text>
</comment>
<evidence type="ECO:0000256" key="2">
    <source>
        <dbReference type="ARBA" id="ARBA00022475"/>
    </source>
</evidence>
<keyword evidence="5" id="KW-0564">Palmitate</keyword>
<feature type="chain" id="PRO_5020695658" evidence="7">
    <location>
        <begin position="20"/>
        <end position="44"/>
    </location>
</feature>
<dbReference type="Proteomes" id="UP000310016">
    <property type="component" value="Unassembled WGS sequence"/>
</dbReference>
<evidence type="ECO:0000313" key="8">
    <source>
        <dbReference type="EMBL" id="TJZ65448.1"/>
    </source>
</evidence>
<gene>
    <name evidence="8" type="ORF">FAZ21_18160</name>
</gene>
<dbReference type="EMBL" id="SUMF01000037">
    <property type="protein sequence ID" value="TJZ65448.1"/>
    <property type="molecule type" value="Genomic_DNA"/>
</dbReference>
<evidence type="ECO:0000256" key="1">
    <source>
        <dbReference type="ARBA" id="ARBA00010296"/>
    </source>
</evidence>
<sequence length="44" mass="4557">MMKSILLVLVTIAALGSLSACNTVHGFGKDVQKLGDKIEGAAQK</sequence>